<protein>
    <submittedName>
        <fullName evidence="1">Uncharacterized protein</fullName>
    </submittedName>
</protein>
<proteinExistence type="predicted"/>
<accession>A0A4E0QK89</accession>
<dbReference type="EMBL" id="JSZA02000165">
    <property type="protein sequence ID" value="TGN99977.1"/>
    <property type="molecule type" value="Genomic_DNA"/>
</dbReference>
<dbReference type="Proteomes" id="UP000030428">
    <property type="component" value="Unassembled WGS sequence"/>
</dbReference>
<organism evidence="1 2">
    <name type="scientific">Candidatus Thiomargarita nelsonii</name>
    <dbReference type="NCBI Taxonomy" id="1003181"/>
    <lineage>
        <taxon>Bacteria</taxon>
        <taxon>Pseudomonadati</taxon>
        <taxon>Pseudomonadota</taxon>
        <taxon>Gammaproteobacteria</taxon>
        <taxon>Thiotrichales</taxon>
        <taxon>Thiotrichaceae</taxon>
        <taxon>Thiomargarita</taxon>
    </lineage>
</organism>
<dbReference type="AlphaFoldDB" id="A0A4E0QK89"/>
<gene>
    <name evidence="1" type="ORF">PN36_27140</name>
</gene>
<evidence type="ECO:0000313" key="2">
    <source>
        <dbReference type="Proteomes" id="UP000030428"/>
    </source>
</evidence>
<reference evidence="1 2" key="1">
    <citation type="journal article" date="2016" name="Front. Microbiol.">
        <title>Single-Cell (Meta-)Genomics of a Dimorphic Candidatus Thiomargarita nelsonii Reveals Genomic Plasticity.</title>
        <authorList>
            <person name="Flood B.E."/>
            <person name="Fliss P."/>
            <person name="Jones D.S."/>
            <person name="Dick G.J."/>
            <person name="Jain S."/>
            <person name="Kaster A.K."/>
            <person name="Winkel M."/>
            <person name="Mussmann M."/>
            <person name="Bailey J."/>
        </authorList>
    </citation>
    <scope>NUCLEOTIDE SEQUENCE [LARGE SCALE GENOMIC DNA]</scope>
    <source>
        <strain evidence="1">Hydrate Ridge</strain>
    </source>
</reference>
<comment type="caution">
    <text evidence="1">The sequence shown here is derived from an EMBL/GenBank/DDBJ whole genome shotgun (WGS) entry which is preliminary data.</text>
</comment>
<name>A0A4E0QK89_9GAMM</name>
<sequence>MLYLHADVLAKKAREKQDFCGNLYAELTEGMGCNVQLVEADDKKFEKGKAIKGEACEIVKAQHKVEKVQAAKVTKSQYKAMIDKNEQVTLPQRRRFEFEDVMRVDIDKHPAFKPVNEDSIVEEFAEYEQANPDLAQALGDYDEGRIKKKHLFSSEICTPAPEAKRYAKILAEKQDEVKLKGEVYESFWLRWNLFNLLLPLVGLRSNNWRLEAIEGFEFTYADVLANQQFMAFCTKHAQALQASGLTRFAGKKPTAKTIGYWLGQLGLSPLVSQKTIADKRVRVLTWDGRLNVPTTRLLGKYNAIRDRLAQLESVVVETNAAQSSDDDFINSLDDGEDFSYMNDELYKIARWS</sequence>
<evidence type="ECO:0000313" key="1">
    <source>
        <dbReference type="EMBL" id="TGN99977.1"/>
    </source>
</evidence>
<keyword evidence="2" id="KW-1185">Reference proteome</keyword>